<dbReference type="SUPFAM" id="SSF52922">
    <property type="entry name" value="TK C-terminal domain-like"/>
    <property type="match status" value="1"/>
</dbReference>
<evidence type="ECO:0000313" key="2">
    <source>
        <dbReference type="EMBL" id="SEC79912.1"/>
    </source>
</evidence>
<dbReference type="InterPro" id="IPR005475">
    <property type="entry name" value="Transketolase-like_Pyr-bd"/>
</dbReference>
<dbReference type="InterPro" id="IPR051157">
    <property type="entry name" value="PDH/Transketolase"/>
</dbReference>
<gene>
    <name evidence="2" type="ORF">SAMN04489727_5133</name>
</gene>
<dbReference type="InterPro" id="IPR009014">
    <property type="entry name" value="Transketo_C/PFOR_II"/>
</dbReference>
<dbReference type="CDD" id="cd07033">
    <property type="entry name" value="TPP_PYR_DXS_TK_like"/>
    <property type="match status" value="1"/>
</dbReference>
<dbReference type="Pfam" id="PF02779">
    <property type="entry name" value="Transket_pyr"/>
    <property type="match status" value="1"/>
</dbReference>
<dbReference type="InterPro" id="IPR029061">
    <property type="entry name" value="THDP-binding"/>
</dbReference>
<dbReference type="GO" id="GO:0000287">
    <property type="term" value="F:magnesium ion binding"/>
    <property type="evidence" value="ECO:0007669"/>
    <property type="project" value="UniProtKB-ARBA"/>
</dbReference>
<dbReference type="STRING" id="208445.SAMN04489727_5133"/>
<protein>
    <submittedName>
        <fullName evidence="2">Transketolase</fullName>
    </submittedName>
</protein>
<dbReference type="AlphaFoldDB" id="A0A1H4VFM6"/>
<dbReference type="SUPFAM" id="SSF52518">
    <property type="entry name" value="Thiamin diphosphate-binding fold (THDP-binding)"/>
    <property type="match status" value="1"/>
</dbReference>
<keyword evidence="3" id="KW-1185">Reference proteome</keyword>
<dbReference type="PANTHER" id="PTHR43825">
    <property type="entry name" value="PYRUVATE DEHYDROGENASE E1 COMPONENT"/>
    <property type="match status" value="1"/>
</dbReference>
<evidence type="ECO:0000313" key="3">
    <source>
        <dbReference type="Proteomes" id="UP000199622"/>
    </source>
</evidence>
<dbReference type="PANTHER" id="PTHR43825:SF1">
    <property type="entry name" value="TRANSKETOLASE-LIKE PYRIMIDINE-BINDING DOMAIN-CONTAINING PROTEIN"/>
    <property type="match status" value="1"/>
</dbReference>
<dbReference type="RefSeq" id="WP_244170300.1">
    <property type="nucleotide sequence ID" value="NZ_FNSO01000004.1"/>
</dbReference>
<dbReference type="Gene3D" id="3.40.50.970">
    <property type="match status" value="1"/>
</dbReference>
<dbReference type="Proteomes" id="UP000199622">
    <property type="component" value="Unassembled WGS sequence"/>
</dbReference>
<organism evidence="2 3">
    <name type="scientific">Amycolatopsis tolypomycina</name>
    <dbReference type="NCBI Taxonomy" id="208445"/>
    <lineage>
        <taxon>Bacteria</taxon>
        <taxon>Bacillati</taxon>
        <taxon>Actinomycetota</taxon>
        <taxon>Actinomycetes</taxon>
        <taxon>Pseudonocardiales</taxon>
        <taxon>Pseudonocardiaceae</taxon>
        <taxon>Amycolatopsis</taxon>
    </lineage>
</organism>
<dbReference type="EMBL" id="FNSO01000004">
    <property type="protein sequence ID" value="SEC79912.1"/>
    <property type="molecule type" value="Genomic_DNA"/>
</dbReference>
<dbReference type="SMART" id="SM00861">
    <property type="entry name" value="Transket_pyr"/>
    <property type="match status" value="1"/>
</dbReference>
<sequence>MVMTWEQRFADINAMRARFAAVVDDLVTEDERVAAVFADITWDKLPESARSHPRFVNVGIREQLMIDVAGGLAMAGLRPIAHTFASFLVERPFEQIKIGLNHQDVGAVLVSAGASYDLAVDGRTHESPADVALLSTLPDWTISVPGHADEAEAMLRAAAGRSDLEYIRLSTDTNAKAYWNGEDGFTVLRRGREGTVVAVGPLADPVLAATAGMDLTVLYAPRVRPFDRETLRRTLSSPDVALVEPYLTGTSAAEVDAALEDIPHRLLSIGVPAKELRRYGTPQEHAAAYGLDVRGLRSRLARFF</sequence>
<evidence type="ECO:0000259" key="1">
    <source>
        <dbReference type="SMART" id="SM00861"/>
    </source>
</evidence>
<feature type="domain" description="Transketolase-like pyrimidine-binding" evidence="1">
    <location>
        <begin position="13"/>
        <end position="177"/>
    </location>
</feature>
<reference evidence="3" key="1">
    <citation type="submission" date="2016-10" db="EMBL/GenBank/DDBJ databases">
        <authorList>
            <person name="Varghese N."/>
            <person name="Submissions S."/>
        </authorList>
    </citation>
    <scope>NUCLEOTIDE SEQUENCE [LARGE SCALE GENOMIC DNA]</scope>
    <source>
        <strain evidence="3">DSM 44544</strain>
    </source>
</reference>
<dbReference type="Gene3D" id="3.40.50.920">
    <property type="match status" value="1"/>
</dbReference>
<proteinExistence type="predicted"/>
<accession>A0A1H4VFM6</accession>
<name>A0A1H4VFM6_9PSEU</name>